<dbReference type="InterPro" id="IPR011583">
    <property type="entry name" value="Chitinase_II/V-like_cat"/>
</dbReference>
<dbReference type="SUPFAM" id="SSF54556">
    <property type="entry name" value="Chitinase insertion domain"/>
    <property type="match status" value="1"/>
</dbReference>
<gene>
    <name evidence="10" type="ORF">S40285_06795</name>
</gene>
<dbReference type="Pfam" id="PF00187">
    <property type="entry name" value="Chitin_bind_1"/>
    <property type="match status" value="1"/>
</dbReference>
<feature type="domain" description="Chitin-binding type-1" evidence="8">
    <location>
        <begin position="450"/>
        <end position="489"/>
    </location>
</feature>
<evidence type="ECO:0000256" key="5">
    <source>
        <dbReference type="PROSITE-ProRule" id="PRU00261"/>
    </source>
</evidence>
<keyword evidence="3 5" id="KW-0147">Chitin-binding</keyword>
<evidence type="ECO:0000259" key="8">
    <source>
        <dbReference type="PROSITE" id="PS50941"/>
    </source>
</evidence>
<sequence>MLFLSNNFIPHVAFLAILLPSFLDIGTFVEAQVSTVNGQAVYQATPVQQNPHGIPTLVYNCAKLPALCQNVHQRNPLQAVTQAPPRPNGLGALQGVTHILLHFDRAGNAGLRRGTACPSGSWRRTHTCPETNQPHTVPRGSMLGSGSYPAARYNPNNIAAGQPGYNVIANSQQQHSGMMWTCDEFPPASSVEGGAGANTFCAPANARCGGGPNAPPVGGGVDSEQNFQGAAHTTLRSAVFPGSATGVFRFHFRTRFNTDIDGAPTEVHWYGPGSEHVTITRRYSNGAPRIHHFVQYFYDNGTNLVMEEPIDEEEYLLLRRNWYSDLDGNSTLIDESSLDILPDVGQLASRQFNDDIWSAATGTGTNPARQGYEVLPESPPLPFIEIARDFIADQEDAEHDPYITRVLDATEDDNEDSSRRSVDGEISQPHSVSPRSDVADSGWMWRRQSQRQCDSVTPCPDGSCCNRAGRCGFGNETCGSNVCISNCDATAFCGRESADGETVCPLNVCCSHYGYCGVEDDFCLGAGPDAPCQQGFGSCNTVSPPSCGGNSAFARTIGYYQLANVRERQCNRIAPSEIRTEGLTHLYAAFATINPSTFAVEPWHSDDVQLYEELAALRSSTLQVWIAIGGWTFNDPGPTRTTFSDLAMNPTRRRRFINSLVSFLERHEFQGVDLDWEYPGAPDRGGRPEDTENYVALVREMREVFGTRFGISMAIPTSYWYLRWFRPKEMEPYVDYFGVMSYDLHGPWDEDVRQIGRVVLGHTNIPEIANWTLPLYYEEMDPAKLNMGLAYYARGYTVASSDCNAVGCDWVSTSRPAPCTNFGGVMSLEEIERMVDEQGMTPRLLTGDMMMQLTFGNQWIGYDNLDTIQMKKRWASRRCFGGTMVWSVDMYSGSGSGNIPDGGGSENPDDPGGGQGEGSGMVYIDPEIWEEDSPEVNCWPPCTLVMPPLSLETPITISLPPYETSLDVAWSGTDGWHSTIQTTTLTIPAMTITTIEVWHITVRETRTATESRSNVWATYFITPSIYPPTFVITNDLPETTSDGVTRPPGTRTVTPPPWPWTFTLPDPEATTTRSNTPDEDLPEFPVVTWRPGDPGPRCRSGCGRPCRIFCSFPCLLNCPDPGIDFPDPSNPRPPTRPVPQPTGPGPTIRPTPGPSPPPSGSEPENEEHEELEQQCAAEFGHPLPTFRPSDSSTTVIPSPTRPPPSPSPTPDPEPPSPNPDTEEVDCYNSGQFIRRDLAIEALDYFCDRFEGQVLDANRPETERTLQCQHGVHCFFAGCFVNVVMSVTVKNGCRFTMGGNGAREECGRIIRSIIDECDTSSTERKQGGRVSSNCADWRFDPNNNWGDNGIDFCS</sequence>
<organism evidence="10 11">
    <name type="scientific">Stachybotrys chlorohalonatus (strain IBT 40285)</name>
    <dbReference type="NCBI Taxonomy" id="1283841"/>
    <lineage>
        <taxon>Eukaryota</taxon>
        <taxon>Fungi</taxon>
        <taxon>Dikarya</taxon>
        <taxon>Ascomycota</taxon>
        <taxon>Pezizomycotina</taxon>
        <taxon>Sordariomycetes</taxon>
        <taxon>Hypocreomycetidae</taxon>
        <taxon>Hypocreales</taxon>
        <taxon>Stachybotryaceae</taxon>
        <taxon>Stachybotrys</taxon>
    </lineage>
</organism>
<evidence type="ECO:0000256" key="7">
    <source>
        <dbReference type="SAM" id="SignalP"/>
    </source>
</evidence>
<keyword evidence="7" id="KW-0732">Signal</keyword>
<evidence type="ECO:0000259" key="9">
    <source>
        <dbReference type="PROSITE" id="PS51910"/>
    </source>
</evidence>
<dbReference type="InterPro" id="IPR001002">
    <property type="entry name" value="Chitin-bd_1"/>
</dbReference>
<feature type="region of interest" description="Disordered" evidence="6">
    <location>
        <begin position="118"/>
        <end position="140"/>
    </location>
</feature>
<dbReference type="GO" id="GO:0005975">
    <property type="term" value="P:carbohydrate metabolic process"/>
    <property type="evidence" value="ECO:0007669"/>
    <property type="project" value="InterPro"/>
</dbReference>
<comment type="similarity">
    <text evidence="1">Belongs to the glycosyl hydrolase 18 family. Chitinase class V subfamily.</text>
</comment>
<dbReference type="SUPFAM" id="SSF51445">
    <property type="entry name" value="(Trans)glycosidases"/>
    <property type="match status" value="1"/>
</dbReference>
<dbReference type="InterPro" id="IPR029476">
    <property type="entry name" value="DNase_NucA_NucB"/>
</dbReference>
<dbReference type="SMART" id="SM00270">
    <property type="entry name" value="ChtBD1"/>
    <property type="match status" value="2"/>
</dbReference>
<feature type="disulfide bond" evidence="5">
    <location>
        <begin position="459"/>
        <end position="471"/>
    </location>
</feature>
<feature type="region of interest" description="Disordered" evidence="6">
    <location>
        <begin position="1038"/>
        <end position="1095"/>
    </location>
</feature>
<evidence type="ECO:0000256" key="3">
    <source>
        <dbReference type="ARBA" id="ARBA00022669"/>
    </source>
</evidence>
<comment type="caution">
    <text evidence="5">Lacks conserved residue(s) required for the propagation of feature annotation.</text>
</comment>
<name>A0A084QW26_STAC4</name>
<dbReference type="PROSITE" id="PS50941">
    <property type="entry name" value="CHIT_BIND_I_2"/>
    <property type="match status" value="2"/>
</dbReference>
<keyword evidence="11" id="KW-1185">Reference proteome</keyword>
<dbReference type="Pfam" id="PF00704">
    <property type="entry name" value="Glyco_hydro_18"/>
    <property type="match status" value="1"/>
</dbReference>
<dbReference type="InterPro" id="IPR017853">
    <property type="entry name" value="GH"/>
</dbReference>
<feature type="compositionally biased region" description="Pro residues" evidence="6">
    <location>
        <begin position="1199"/>
        <end position="1218"/>
    </location>
</feature>
<dbReference type="OMA" id="RWEPSTI"/>
<reference evidence="10 11" key="1">
    <citation type="journal article" date="2014" name="BMC Genomics">
        <title>Comparative genome sequencing reveals chemotype-specific gene clusters in the toxigenic black mold Stachybotrys.</title>
        <authorList>
            <person name="Semeiks J."/>
            <person name="Borek D."/>
            <person name="Otwinowski Z."/>
            <person name="Grishin N.V."/>
        </authorList>
    </citation>
    <scope>NUCLEOTIDE SEQUENCE [LARGE SCALE GENOMIC DNA]</scope>
    <source>
        <strain evidence="10 11">IBT 40285</strain>
    </source>
</reference>
<feature type="domain" description="Chitin-binding type-1" evidence="8">
    <location>
        <begin position="490"/>
        <end position="541"/>
    </location>
</feature>
<dbReference type="Gene3D" id="3.20.20.80">
    <property type="entry name" value="Glycosidases"/>
    <property type="match status" value="1"/>
</dbReference>
<dbReference type="PANTHER" id="PTHR47700:SF2">
    <property type="entry name" value="CHITINASE"/>
    <property type="match status" value="1"/>
</dbReference>
<evidence type="ECO:0000256" key="2">
    <source>
        <dbReference type="ARBA" id="ARBA00012729"/>
    </source>
</evidence>
<evidence type="ECO:0000313" key="11">
    <source>
        <dbReference type="Proteomes" id="UP000028524"/>
    </source>
</evidence>
<dbReference type="GO" id="GO:0008061">
    <property type="term" value="F:chitin binding"/>
    <property type="evidence" value="ECO:0007669"/>
    <property type="project" value="UniProtKB-UniRule"/>
</dbReference>
<feature type="region of interest" description="Disordered" evidence="6">
    <location>
        <begin position="408"/>
        <end position="441"/>
    </location>
</feature>
<feature type="domain" description="GH18" evidence="9">
    <location>
        <begin position="554"/>
        <end position="906"/>
    </location>
</feature>
<accession>A0A084QW26</accession>
<dbReference type="InParanoid" id="A0A084QW26"/>
<evidence type="ECO:0000256" key="6">
    <source>
        <dbReference type="SAM" id="MobiDB-lite"/>
    </source>
</evidence>
<feature type="disulfide bond" evidence="5">
    <location>
        <begin position="509"/>
        <end position="523"/>
    </location>
</feature>
<dbReference type="PRINTS" id="PR01217">
    <property type="entry name" value="PRICHEXTENSN"/>
</dbReference>
<feature type="compositionally biased region" description="Gly residues" evidence="6">
    <location>
        <begin position="896"/>
        <end position="919"/>
    </location>
</feature>
<feature type="compositionally biased region" description="Low complexity" evidence="6">
    <location>
        <begin position="1043"/>
        <end position="1053"/>
    </location>
</feature>
<keyword evidence="4" id="KW-0843">Virulence</keyword>
<dbReference type="Gene3D" id="3.10.50.10">
    <property type="match status" value="1"/>
</dbReference>
<dbReference type="EMBL" id="KL659975">
    <property type="protein sequence ID" value="KFA68161.1"/>
    <property type="molecule type" value="Genomic_DNA"/>
</dbReference>
<dbReference type="PROSITE" id="PS51910">
    <property type="entry name" value="GH18_2"/>
    <property type="match status" value="1"/>
</dbReference>
<dbReference type="EC" id="3.2.1.14" evidence="2"/>
<evidence type="ECO:0000313" key="10">
    <source>
        <dbReference type="EMBL" id="KFA68161.1"/>
    </source>
</evidence>
<evidence type="ECO:0000256" key="1">
    <source>
        <dbReference type="ARBA" id="ARBA00008682"/>
    </source>
</evidence>
<feature type="region of interest" description="Disordered" evidence="6">
    <location>
        <begin position="1125"/>
        <end position="1223"/>
    </location>
</feature>
<dbReference type="InterPro" id="IPR018371">
    <property type="entry name" value="Chitin-binding_1_CS"/>
</dbReference>
<dbReference type="PANTHER" id="PTHR47700">
    <property type="entry name" value="V CHITINASE, PUTATIVE (AFU_ORTHOLOGUE AFUA_6G13720)-RELATED"/>
    <property type="match status" value="1"/>
</dbReference>
<dbReference type="Gene3D" id="3.30.60.10">
    <property type="entry name" value="Endochitinase-like"/>
    <property type="match status" value="1"/>
</dbReference>
<feature type="disulfide bond" evidence="5">
    <location>
        <begin position="464"/>
        <end position="478"/>
    </location>
</feature>
<feature type="compositionally biased region" description="Acidic residues" evidence="6">
    <location>
        <begin position="1163"/>
        <end position="1172"/>
    </location>
</feature>
<feature type="region of interest" description="Disordered" evidence="6">
    <location>
        <begin position="896"/>
        <end position="921"/>
    </location>
</feature>
<proteinExistence type="inferred from homology"/>
<dbReference type="STRING" id="1283841.A0A084QW26"/>
<dbReference type="PROSITE" id="PS00026">
    <property type="entry name" value="CHIT_BIND_I_1"/>
    <property type="match status" value="1"/>
</dbReference>
<dbReference type="SMART" id="SM00636">
    <property type="entry name" value="Glyco_18"/>
    <property type="match status" value="1"/>
</dbReference>
<keyword evidence="5" id="KW-1015">Disulfide bond</keyword>
<feature type="chain" id="PRO_5001779722" description="chitinase" evidence="7">
    <location>
        <begin position="32"/>
        <end position="1353"/>
    </location>
</feature>
<dbReference type="CDD" id="cd00035">
    <property type="entry name" value="ChtBD1"/>
    <property type="match status" value="1"/>
</dbReference>
<evidence type="ECO:0000256" key="4">
    <source>
        <dbReference type="ARBA" id="ARBA00023026"/>
    </source>
</evidence>
<dbReference type="SUPFAM" id="SSF57016">
    <property type="entry name" value="Plant lectins/antimicrobial peptides"/>
    <property type="match status" value="1"/>
</dbReference>
<dbReference type="InterPro" id="IPR029070">
    <property type="entry name" value="Chitinase_insertion_sf"/>
</dbReference>
<feature type="disulfide bond" evidence="5">
    <location>
        <begin position="504"/>
        <end position="516"/>
    </location>
</feature>
<dbReference type="Pfam" id="PF14040">
    <property type="entry name" value="DNase_NucA_NucB"/>
    <property type="match status" value="1"/>
</dbReference>
<dbReference type="InterPro" id="IPR036861">
    <property type="entry name" value="Endochitinase-like_sf"/>
</dbReference>
<dbReference type="OrthoDB" id="73875at2759"/>
<dbReference type="GO" id="GO:0008843">
    <property type="term" value="F:endochitinase activity"/>
    <property type="evidence" value="ECO:0007669"/>
    <property type="project" value="UniProtKB-EC"/>
</dbReference>
<dbReference type="HOGENOM" id="CLU_257538_0_0_1"/>
<protein>
    <recommendedName>
        <fullName evidence="2">chitinase</fullName>
        <ecNumber evidence="2">3.2.1.14</ecNumber>
    </recommendedName>
</protein>
<feature type="signal peptide" evidence="7">
    <location>
        <begin position="1"/>
        <end position="31"/>
    </location>
</feature>
<feature type="disulfide bond" evidence="5">
    <location>
        <begin position="483"/>
        <end position="487"/>
    </location>
</feature>
<feature type="compositionally biased region" description="Pro residues" evidence="6">
    <location>
        <begin position="1128"/>
        <end position="1160"/>
    </location>
</feature>
<dbReference type="InterPro" id="IPR001223">
    <property type="entry name" value="Glyco_hydro18_cat"/>
</dbReference>
<dbReference type="InterPro" id="IPR053214">
    <property type="entry name" value="LysM12-like"/>
</dbReference>
<dbReference type="Proteomes" id="UP000028524">
    <property type="component" value="Unassembled WGS sequence"/>
</dbReference>